<dbReference type="Gene3D" id="1.10.10.10">
    <property type="entry name" value="Winged helix-like DNA-binding domain superfamily/Winged helix DNA-binding domain"/>
    <property type="match status" value="1"/>
</dbReference>
<reference evidence="2 3" key="1">
    <citation type="submission" date="2016-10" db="EMBL/GenBank/DDBJ databases">
        <authorList>
            <person name="de Groot N.N."/>
        </authorList>
    </citation>
    <scope>NUCLEOTIDE SEQUENCE [LARGE SCALE GENOMIC DNA]</scope>
    <source>
        <strain evidence="2 3">CGMCC 1.9159</strain>
    </source>
</reference>
<dbReference type="SUPFAM" id="SSF46785">
    <property type="entry name" value="Winged helix' DNA-binding domain"/>
    <property type="match status" value="1"/>
</dbReference>
<dbReference type="InterPro" id="IPR036388">
    <property type="entry name" value="WH-like_DNA-bd_sf"/>
</dbReference>
<dbReference type="AlphaFoldDB" id="A0A1G9HZE1"/>
<dbReference type="EMBL" id="FNGP01000001">
    <property type="protein sequence ID" value="SDL18205.1"/>
    <property type="molecule type" value="Genomic_DNA"/>
</dbReference>
<evidence type="ECO:0000313" key="2">
    <source>
        <dbReference type="EMBL" id="SDL18205.1"/>
    </source>
</evidence>
<evidence type="ECO:0000256" key="1">
    <source>
        <dbReference type="SAM" id="MobiDB-lite"/>
    </source>
</evidence>
<feature type="region of interest" description="Disordered" evidence="1">
    <location>
        <begin position="1"/>
        <end position="23"/>
    </location>
</feature>
<gene>
    <name evidence="2" type="ORF">SAMN04488242_0621</name>
</gene>
<sequence length="79" mass="9085">MRLPWSKRRDERPPLSPDAERVRDAVLAAERPLTTAELAERAGLPRDTVEGHLDELRRRGIVLWLPPLPEWPDGAWTAR</sequence>
<protein>
    <submittedName>
        <fullName evidence="2">IclR helix-turn-helix domain-containing protein</fullName>
    </submittedName>
</protein>
<proteinExistence type="predicted"/>
<evidence type="ECO:0000313" key="3">
    <source>
        <dbReference type="Proteomes" id="UP000199475"/>
    </source>
</evidence>
<dbReference type="InterPro" id="IPR036390">
    <property type="entry name" value="WH_DNA-bd_sf"/>
</dbReference>
<dbReference type="RefSeq" id="WP_093248791.1">
    <property type="nucleotide sequence ID" value="NZ_FNGP01000001.1"/>
</dbReference>
<feature type="compositionally biased region" description="Basic and acidic residues" evidence="1">
    <location>
        <begin position="7"/>
        <end position="23"/>
    </location>
</feature>
<keyword evidence="3" id="KW-1185">Reference proteome</keyword>
<organism evidence="2 3">
    <name type="scientific">Tessaracoccus oleiagri</name>
    <dbReference type="NCBI Taxonomy" id="686624"/>
    <lineage>
        <taxon>Bacteria</taxon>
        <taxon>Bacillati</taxon>
        <taxon>Actinomycetota</taxon>
        <taxon>Actinomycetes</taxon>
        <taxon>Propionibacteriales</taxon>
        <taxon>Propionibacteriaceae</taxon>
        <taxon>Tessaracoccus</taxon>
    </lineage>
</organism>
<accession>A0A1G9HZE1</accession>
<dbReference type="Proteomes" id="UP000199475">
    <property type="component" value="Unassembled WGS sequence"/>
</dbReference>
<dbReference type="Pfam" id="PF12840">
    <property type="entry name" value="HTH_20"/>
    <property type="match status" value="1"/>
</dbReference>
<name>A0A1G9HZE1_9ACTN</name>
<dbReference type="OrthoDB" id="3189808at2"/>
<dbReference type="STRING" id="686624.SAMN04488242_0621"/>